<dbReference type="InterPro" id="IPR016024">
    <property type="entry name" value="ARM-type_fold"/>
</dbReference>
<comment type="caution">
    <text evidence="1">The sequence shown here is derived from an EMBL/GenBank/DDBJ whole genome shotgun (WGS) entry which is preliminary data.</text>
</comment>
<sequence length="122" mass="13749">MRKVEGHMNIGQPLVQEQAVSCLLILCAGDESYCCTVLKEGVIPALVSVSANGTQRGKEKARKLLKLFREQRQREASPSRYCVEARTIGVIETIQEPKPLAKSRSARIVRSVSSFWKPKHRW</sequence>
<proteinExistence type="predicted"/>
<dbReference type="InterPro" id="IPR011989">
    <property type="entry name" value="ARM-like"/>
</dbReference>
<dbReference type="SMR" id="A0A8T3AB66"/>
<dbReference type="AlphaFoldDB" id="A0A8T3AB66"/>
<keyword evidence="2" id="KW-1185">Reference proteome</keyword>
<protein>
    <submittedName>
        <fullName evidence="1">Uncharacterized protein</fullName>
    </submittedName>
</protein>
<gene>
    <name evidence="1" type="ORF">KFK09_027507</name>
</gene>
<evidence type="ECO:0000313" key="2">
    <source>
        <dbReference type="Proteomes" id="UP000829196"/>
    </source>
</evidence>
<evidence type="ECO:0000313" key="1">
    <source>
        <dbReference type="EMBL" id="KAI0493231.1"/>
    </source>
</evidence>
<dbReference type="EMBL" id="JAGYWB010000018">
    <property type="protein sequence ID" value="KAI0493231.1"/>
    <property type="molecule type" value="Genomic_DNA"/>
</dbReference>
<dbReference type="SUPFAM" id="SSF48371">
    <property type="entry name" value="ARM repeat"/>
    <property type="match status" value="1"/>
</dbReference>
<dbReference type="OrthoDB" id="1720397at2759"/>
<organism evidence="1 2">
    <name type="scientific">Dendrobium nobile</name>
    <name type="common">Orchid</name>
    <dbReference type="NCBI Taxonomy" id="94219"/>
    <lineage>
        <taxon>Eukaryota</taxon>
        <taxon>Viridiplantae</taxon>
        <taxon>Streptophyta</taxon>
        <taxon>Embryophyta</taxon>
        <taxon>Tracheophyta</taxon>
        <taxon>Spermatophyta</taxon>
        <taxon>Magnoliopsida</taxon>
        <taxon>Liliopsida</taxon>
        <taxon>Asparagales</taxon>
        <taxon>Orchidaceae</taxon>
        <taxon>Epidendroideae</taxon>
        <taxon>Malaxideae</taxon>
        <taxon>Dendrobiinae</taxon>
        <taxon>Dendrobium</taxon>
    </lineage>
</organism>
<dbReference type="Proteomes" id="UP000829196">
    <property type="component" value="Unassembled WGS sequence"/>
</dbReference>
<accession>A0A8T3AB66</accession>
<dbReference type="Gene3D" id="1.25.10.10">
    <property type="entry name" value="Leucine-rich Repeat Variant"/>
    <property type="match status" value="1"/>
</dbReference>
<name>A0A8T3AB66_DENNO</name>
<reference evidence="1" key="1">
    <citation type="journal article" date="2022" name="Front. Genet.">
        <title>Chromosome-Scale Assembly of the Dendrobium nobile Genome Provides Insights Into the Molecular Mechanism of the Biosynthesis of the Medicinal Active Ingredient of Dendrobium.</title>
        <authorList>
            <person name="Xu Q."/>
            <person name="Niu S.-C."/>
            <person name="Li K.-L."/>
            <person name="Zheng P.-J."/>
            <person name="Zhang X.-J."/>
            <person name="Jia Y."/>
            <person name="Liu Y."/>
            <person name="Niu Y.-X."/>
            <person name="Yu L.-H."/>
            <person name="Chen D.-F."/>
            <person name="Zhang G.-Q."/>
        </authorList>
    </citation>
    <scope>NUCLEOTIDE SEQUENCE</scope>
    <source>
        <tissue evidence="1">Leaf</tissue>
    </source>
</reference>